<dbReference type="InterPro" id="IPR046357">
    <property type="entry name" value="PPIase_dom_sf"/>
</dbReference>
<evidence type="ECO:0000313" key="8">
    <source>
        <dbReference type="EMBL" id="WOL03080.1"/>
    </source>
</evidence>
<dbReference type="GO" id="GO:0005737">
    <property type="term" value="C:cytoplasm"/>
    <property type="evidence" value="ECO:0007669"/>
    <property type="project" value="TreeGrafter"/>
</dbReference>
<organism evidence="8 9">
    <name type="scientific">Canna indica</name>
    <name type="common">Indian-shot</name>
    <dbReference type="NCBI Taxonomy" id="4628"/>
    <lineage>
        <taxon>Eukaryota</taxon>
        <taxon>Viridiplantae</taxon>
        <taxon>Streptophyta</taxon>
        <taxon>Embryophyta</taxon>
        <taxon>Tracheophyta</taxon>
        <taxon>Spermatophyta</taxon>
        <taxon>Magnoliopsida</taxon>
        <taxon>Liliopsida</taxon>
        <taxon>Zingiberales</taxon>
        <taxon>Cannaceae</taxon>
        <taxon>Canna</taxon>
    </lineage>
</organism>
<keyword evidence="4 5" id="KW-0413">Isomerase</keyword>
<reference evidence="8 9" key="1">
    <citation type="submission" date="2023-10" db="EMBL/GenBank/DDBJ databases">
        <title>Chromosome-scale genome assembly provides insights into flower coloration mechanisms of Canna indica.</title>
        <authorList>
            <person name="Li C."/>
        </authorList>
    </citation>
    <scope>NUCLEOTIDE SEQUENCE [LARGE SCALE GENOMIC DNA]</scope>
    <source>
        <tissue evidence="8">Flower</tissue>
    </source>
</reference>
<dbReference type="PROSITE" id="PS50059">
    <property type="entry name" value="FKBP_PPIASE"/>
    <property type="match status" value="1"/>
</dbReference>
<name>A0AAQ3K8N0_9LILI</name>
<dbReference type="SUPFAM" id="SSF54534">
    <property type="entry name" value="FKBP-like"/>
    <property type="match status" value="2"/>
</dbReference>
<feature type="compositionally biased region" description="Acidic residues" evidence="6">
    <location>
        <begin position="43"/>
        <end position="53"/>
    </location>
</feature>
<dbReference type="Gene3D" id="3.10.50.40">
    <property type="match status" value="2"/>
</dbReference>
<evidence type="ECO:0000256" key="5">
    <source>
        <dbReference type="PROSITE-ProRule" id="PRU00277"/>
    </source>
</evidence>
<dbReference type="GO" id="GO:0003755">
    <property type="term" value="F:peptidyl-prolyl cis-trans isomerase activity"/>
    <property type="evidence" value="ECO:0007669"/>
    <property type="project" value="UniProtKB-KW"/>
</dbReference>
<evidence type="ECO:0000256" key="1">
    <source>
        <dbReference type="ARBA" id="ARBA00000971"/>
    </source>
</evidence>
<feature type="region of interest" description="Disordered" evidence="6">
    <location>
        <begin position="34"/>
        <end position="53"/>
    </location>
</feature>
<proteinExistence type="predicted"/>
<dbReference type="PANTHER" id="PTHR10516:SF430">
    <property type="entry name" value="PEPTIDYLPROLYL ISOMERASE"/>
    <property type="match status" value="1"/>
</dbReference>
<evidence type="ECO:0000313" key="9">
    <source>
        <dbReference type="Proteomes" id="UP001327560"/>
    </source>
</evidence>
<dbReference type="InterPro" id="IPR050689">
    <property type="entry name" value="FKBP-type_PPIase"/>
</dbReference>
<dbReference type="InterPro" id="IPR001179">
    <property type="entry name" value="PPIase_FKBP_dom"/>
</dbReference>
<evidence type="ECO:0000256" key="2">
    <source>
        <dbReference type="ARBA" id="ARBA00013194"/>
    </source>
</evidence>
<evidence type="ECO:0000256" key="3">
    <source>
        <dbReference type="ARBA" id="ARBA00023110"/>
    </source>
</evidence>
<evidence type="ECO:0000259" key="7">
    <source>
        <dbReference type="PROSITE" id="PS50059"/>
    </source>
</evidence>
<gene>
    <name evidence="8" type="ORF">Cni_G11800</name>
</gene>
<dbReference type="AlphaFoldDB" id="A0AAQ3K8N0"/>
<accession>A0AAQ3K8N0</accession>
<dbReference type="EMBL" id="CP136893">
    <property type="protein sequence ID" value="WOL03080.1"/>
    <property type="molecule type" value="Genomic_DNA"/>
</dbReference>
<evidence type="ECO:0000256" key="4">
    <source>
        <dbReference type="ARBA" id="ARBA00023235"/>
    </source>
</evidence>
<sequence length="292" mass="32219">MYKSRTSQRRTPLTVPFRPEMAHSSRLTFSASAARAAAARMGDDDDDLDEEPGEVIESAPPLRVGEEREIGGTGLKKKLLRPGRGWETPVLGDEVTIHYEGRLRDGRKLDSSRDRGEPLTFNLGGEQVAAGLDQAIVTMKKGELALFTLPPNASHGRAAAQCVPLDAELQFEVELISWLRVVDICKDGGIVKKVLSTGNDNQTGDLDEVTVKYQVRLVDGTIVAETPEGGAEFCVNQGHLCPALPKIVKTMRRGEKAFATIQPQFICRCIWRSRERSWLWISCYSIKCGIEP</sequence>
<comment type="catalytic activity">
    <reaction evidence="1 5">
        <text>[protein]-peptidylproline (omega=180) = [protein]-peptidylproline (omega=0)</text>
        <dbReference type="Rhea" id="RHEA:16237"/>
        <dbReference type="Rhea" id="RHEA-COMP:10747"/>
        <dbReference type="Rhea" id="RHEA-COMP:10748"/>
        <dbReference type="ChEBI" id="CHEBI:83833"/>
        <dbReference type="ChEBI" id="CHEBI:83834"/>
        <dbReference type="EC" id="5.2.1.8"/>
    </reaction>
</comment>
<evidence type="ECO:0000256" key="6">
    <source>
        <dbReference type="SAM" id="MobiDB-lite"/>
    </source>
</evidence>
<dbReference type="PANTHER" id="PTHR10516">
    <property type="entry name" value="PEPTIDYL-PROLYL CIS-TRANS ISOMERASE"/>
    <property type="match status" value="1"/>
</dbReference>
<feature type="domain" description="PPIase FKBP-type" evidence="7">
    <location>
        <begin position="92"/>
        <end position="179"/>
    </location>
</feature>
<dbReference type="Pfam" id="PF00254">
    <property type="entry name" value="FKBP_C"/>
    <property type="match status" value="2"/>
</dbReference>
<dbReference type="Proteomes" id="UP001327560">
    <property type="component" value="Chromosome 4"/>
</dbReference>
<keyword evidence="3 5" id="KW-0697">Rotamase</keyword>
<dbReference type="EC" id="5.2.1.8" evidence="2 5"/>
<protein>
    <recommendedName>
        <fullName evidence="2 5">peptidylprolyl isomerase</fullName>
        <ecNumber evidence="2 5">5.2.1.8</ecNumber>
    </recommendedName>
</protein>
<keyword evidence="9" id="KW-1185">Reference proteome</keyword>